<dbReference type="AlphaFoldDB" id="A0A164WJT3"/>
<reference evidence="3 4" key="1">
    <citation type="journal article" date="2016" name="Mol. Biol. Evol.">
        <title>Comparative Genomics of Early-Diverging Mushroom-Forming Fungi Provides Insights into the Origins of Lignocellulose Decay Capabilities.</title>
        <authorList>
            <person name="Nagy L.G."/>
            <person name="Riley R."/>
            <person name="Tritt A."/>
            <person name="Adam C."/>
            <person name="Daum C."/>
            <person name="Floudas D."/>
            <person name="Sun H."/>
            <person name="Yadav J.S."/>
            <person name="Pangilinan J."/>
            <person name="Larsson K.H."/>
            <person name="Matsuura K."/>
            <person name="Barry K."/>
            <person name="Labutti K."/>
            <person name="Kuo R."/>
            <person name="Ohm R.A."/>
            <person name="Bhattacharya S.S."/>
            <person name="Shirouzu T."/>
            <person name="Yoshinaga Y."/>
            <person name="Martin F.M."/>
            <person name="Grigoriev I.V."/>
            <person name="Hibbett D.S."/>
        </authorList>
    </citation>
    <scope>NUCLEOTIDE SEQUENCE [LARGE SCALE GENOMIC DNA]</scope>
    <source>
        <strain evidence="3 4">HHB9708</strain>
    </source>
</reference>
<organism evidence="3 4">
    <name type="scientific">Sistotremastrum niveocremeum HHB9708</name>
    <dbReference type="NCBI Taxonomy" id="1314777"/>
    <lineage>
        <taxon>Eukaryota</taxon>
        <taxon>Fungi</taxon>
        <taxon>Dikarya</taxon>
        <taxon>Basidiomycota</taxon>
        <taxon>Agaricomycotina</taxon>
        <taxon>Agaricomycetes</taxon>
        <taxon>Sistotremastrales</taxon>
        <taxon>Sistotremastraceae</taxon>
        <taxon>Sertulicium</taxon>
        <taxon>Sertulicium niveocremeum</taxon>
    </lineage>
</organism>
<evidence type="ECO:0000313" key="3">
    <source>
        <dbReference type="EMBL" id="KZS95109.1"/>
    </source>
</evidence>
<dbReference type="Proteomes" id="UP000076722">
    <property type="component" value="Unassembled WGS sequence"/>
</dbReference>
<keyword evidence="4" id="KW-1185">Reference proteome</keyword>
<feature type="region of interest" description="Disordered" evidence="2">
    <location>
        <begin position="188"/>
        <end position="252"/>
    </location>
</feature>
<evidence type="ECO:0000256" key="2">
    <source>
        <dbReference type="SAM" id="MobiDB-lite"/>
    </source>
</evidence>
<sequence>MDTNLAPLSLVCQPTPAVDFVSPLPERHTSCPPATELKQKTARTNRASYYTPYTTRPSTRFESSSKFESLRLFFSTPRAVQERLYPQSARSKSRVGMDSPLSMAEADEYLSSDPVAEIAATRAKLEAARQRIVSLRKDLVSNNQQLDVVQSLSENLKLKVQDTQHNLDSAEREMGSLRVALNDFGLLPESPFVQPTPYSESEAAEEDDGADEGSEADAMGDMEDDGGNEGSEADAMGDMEVVDDEHEPSAPA</sequence>
<name>A0A164WJT3_9AGAM</name>
<proteinExistence type="predicted"/>
<dbReference type="EMBL" id="KV419402">
    <property type="protein sequence ID" value="KZS95109.1"/>
    <property type="molecule type" value="Genomic_DNA"/>
</dbReference>
<accession>A0A164WJT3</accession>
<gene>
    <name evidence="3" type="ORF">SISNIDRAFT_483987</name>
</gene>
<feature type="compositionally biased region" description="Acidic residues" evidence="2">
    <location>
        <begin position="202"/>
        <end position="246"/>
    </location>
</feature>
<evidence type="ECO:0000313" key="4">
    <source>
        <dbReference type="Proteomes" id="UP000076722"/>
    </source>
</evidence>
<feature type="coiled-coil region" evidence="1">
    <location>
        <begin position="118"/>
        <end position="180"/>
    </location>
</feature>
<protein>
    <submittedName>
        <fullName evidence="3">Uncharacterized protein</fullName>
    </submittedName>
</protein>
<keyword evidence="1" id="KW-0175">Coiled coil</keyword>
<evidence type="ECO:0000256" key="1">
    <source>
        <dbReference type="SAM" id="Coils"/>
    </source>
</evidence>